<dbReference type="EMBL" id="QXCT01000002">
    <property type="protein sequence ID" value="MDW9257596.1"/>
    <property type="molecule type" value="Genomic_DNA"/>
</dbReference>
<evidence type="ECO:0000313" key="1">
    <source>
        <dbReference type="EMBL" id="MDW9257596.1"/>
    </source>
</evidence>
<gene>
    <name evidence="1" type="ORF">C7S16_2577</name>
</gene>
<evidence type="ECO:0000313" key="2">
    <source>
        <dbReference type="Proteomes" id="UP001272137"/>
    </source>
</evidence>
<comment type="caution">
    <text evidence="1">The sequence shown here is derived from an EMBL/GenBank/DDBJ whole genome shotgun (WGS) entry which is preliminary data.</text>
</comment>
<reference evidence="1" key="1">
    <citation type="submission" date="2018-08" db="EMBL/GenBank/DDBJ databases">
        <title>Identification of Burkholderia cepacia strains that express a Burkholderia pseudomallei-like capsular polysaccharide.</title>
        <authorList>
            <person name="Burtnick M.N."/>
            <person name="Vongsouvath M."/>
            <person name="Newton P."/>
            <person name="Wuthiekanun V."/>
            <person name="Limmathurotsakul D."/>
            <person name="Brett P.J."/>
            <person name="Chantratita N."/>
            <person name="Dance D.A."/>
        </authorList>
    </citation>
    <scope>NUCLEOTIDE SEQUENCE</scope>
    <source>
        <strain evidence="1">SBXCC001</strain>
    </source>
</reference>
<protein>
    <submittedName>
        <fullName evidence="1">Uncharacterized protein</fullName>
    </submittedName>
</protein>
<accession>A0AAW9D6Y9</accession>
<dbReference type="AlphaFoldDB" id="A0AAW9D6Y9"/>
<dbReference type="Proteomes" id="UP001272137">
    <property type="component" value="Unassembled WGS sequence"/>
</dbReference>
<sequence length="50" mass="5531">MGRRGALHRRDPAQVGKNAVSVRECPIYYSSPIRSACILIGMPTTMRSLI</sequence>
<proteinExistence type="predicted"/>
<organism evidence="1 2">
    <name type="scientific">Burkholderia thailandensis</name>
    <dbReference type="NCBI Taxonomy" id="57975"/>
    <lineage>
        <taxon>Bacteria</taxon>
        <taxon>Pseudomonadati</taxon>
        <taxon>Pseudomonadota</taxon>
        <taxon>Betaproteobacteria</taxon>
        <taxon>Burkholderiales</taxon>
        <taxon>Burkholderiaceae</taxon>
        <taxon>Burkholderia</taxon>
        <taxon>pseudomallei group</taxon>
    </lineage>
</organism>
<name>A0AAW9D6Y9_BURTH</name>